<evidence type="ECO:0000256" key="1">
    <source>
        <dbReference type="ARBA" id="ARBA00001946"/>
    </source>
</evidence>
<keyword evidence="6" id="KW-0227">DNA damage</keyword>
<gene>
    <name evidence="14" type="ORF">PN492_04085</name>
</gene>
<dbReference type="Proteomes" id="UP001212123">
    <property type="component" value="Unassembled WGS sequence"/>
</dbReference>
<dbReference type="InterPro" id="IPR047127">
    <property type="entry name" value="MutT-like"/>
</dbReference>
<protein>
    <recommendedName>
        <fullName evidence="11">8-oxo-dGTP diphosphatase</fullName>
        <ecNumber evidence="11">3.6.1.55</ecNumber>
    </recommendedName>
</protein>
<sequence length="150" mass="17333">MNTHDYKELINEAQKDGIYRYVVASVVEQNSQILILKRPQKEFMGGIYELPSGKIEENESLIDALSRELQEETGLKLKEIKKYLGYFDYQSKTGKVTRQFNFAITSDNVQKIELSEHDSYAWIGVNQLSEYSVTENVKLILENFLNGVNQ</sequence>
<evidence type="ECO:0000313" key="14">
    <source>
        <dbReference type="EMBL" id="MDB9485732.1"/>
    </source>
</evidence>
<dbReference type="RefSeq" id="WP_271804896.1">
    <property type="nucleotide sequence ID" value="NZ_JAQMTU010000028.1"/>
</dbReference>
<evidence type="ECO:0000256" key="6">
    <source>
        <dbReference type="ARBA" id="ARBA00022763"/>
    </source>
</evidence>
<reference evidence="14 15" key="1">
    <citation type="submission" date="2023-01" db="EMBL/GenBank/DDBJ databases">
        <title>Genomes from the Australian National Cyanobacteria Reference Collection.</title>
        <authorList>
            <person name="Willis A."/>
            <person name="Lee E.M.F."/>
        </authorList>
    </citation>
    <scope>NUCLEOTIDE SEQUENCE [LARGE SCALE GENOMIC DNA]</scope>
    <source>
        <strain evidence="14 15">CS-537/01</strain>
    </source>
</reference>
<comment type="caution">
    <text evidence="14">The sequence shown here is derived from an EMBL/GenBank/DDBJ whole genome shotgun (WGS) entry which is preliminary data.</text>
</comment>
<keyword evidence="3" id="KW-0515">Mutator protein</keyword>
<evidence type="ECO:0000256" key="12">
    <source>
        <dbReference type="RuleBase" id="RU003476"/>
    </source>
</evidence>
<evidence type="ECO:0000256" key="11">
    <source>
        <dbReference type="ARBA" id="ARBA00038905"/>
    </source>
</evidence>
<evidence type="ECO:0000256" key="9">
    <source>
        <dbReference type="ARBA" id="ARBA00023204"/>
    </source>
</evidence>
<keyword evidence="4" id="KW-0235">DNA replication</keyword>
<dbReference type="InterPro" id="IPR015797">
    <property type="entry name" value="NUDIX_hydrolase-like_dom_sf"/>
</dbReference>
<keyword evidence="15" id="KW-1185">Reference proteome</keyword>
<name>A0ABT5A1D6_9CYAN</name>
<evidence type="ECO:0000256" key="5">
    <source>
        <dbReference type="ARBA" id="ARBA00022723"/>
    </source>
</evidence>
<comment type="cofactor">
    <cofactor evidence="1">
        <name>Mg(2+)</name>
        <dbReference type="ChEBI" id="CHEBI:18420"/>
    </cofactor>
</comment>
<dbReference type="EC" id="3.6.1.55" evidence="11"/>
<proteinExistence type="inferred from homology"/>
<dbReference type="InterPro" id="IPR020476">
    <property type="entry name" value="Nudix_hydrolase"/>
</dbReference>
<organism evidence="14 15">
    <name type="scientific">Dolichospermum circinale CS-537/01</name>
    <dbReference type="NCBI Taxonomy" id="3021739"/>
    <lineage>
        <taxon>Bacteria</taxon>
        <taxon>Bacillati</taxon>
        <taxon>Cyanobacteriota</taxon>
        <taxon>Cyanophyceae</taxon>
        <taxon>Nostocales</taxon>
        <taxon>Aphanizomenonaceae</taxon>
        <taxon>Dolichospermum</taxon>
        <taxon>Dolichospermum circinale</taxon>
    </lineage>
</organism>
<evidence type="ECO:0000256" key="7">
    <source>
        <dbReference type="ARBA" id="ARBA00022801"/>
    </source>
</evidence>
<evidence type="ECO:0000256" key="3">
    <source>
        <dbReference type="ARBA" id="ARBA00022457"/>
    </source>
</evidence>
<comment type="similarity">
    <text evidence="2 12">Belongs to the Nudix hydrolase family.</text>
</comment>
<evidence type="ECO:0000313" key="15">
    <source>
        <dbReference type="Proteomes" id="UP001212123"/>
    </source>
</evidence>
<dbReference type="PANTHER" id="PTHR47707:SF1">
    <property type="entry name" value="NUDIX HYDROLASE FAMILY PROTEIN"/>
    <property type="match status" value="1"/>
</dbReference>
<dbReference type="PANTHER" id="PTHR47707">
    <property type="entry name" value="8-OXO-DGTP DIPHOSPHATASE"/>
    <property type="match status" value="1"/>
</dbReference>
<evidence type="ECO:0000256" key="10">
    <source>
        <dbReference type="ARBA" id="ARBA00035861"/>
    </source>
</evidence>
<dbReference type="InterPro" id="IPR020084">
    <property type="entry name" value="NUDIX_hydrolase_CS"/>
</dbReference>
<feature type="domain" description="Nudix hydrolase" evidence="13">
    <location>
        <begin position="18"/>
        <end position="146"/>
    </location>
</feature>
<keyword evidence="7 12" id="KW-0378">Hydrolase</keyword>
<evidence type="ECO:0000259" key="13">
    <source>
        <dbReference type="PROSITE" id="PS51462"/>
    </source>
</evidence>
<dbReference type="PRINTS" id="PR00502">
    <property type="entry name" value="NUDIXFAMILY"/>
</dbReference>
<dbReference type="EMBL" id="JAQMTU010000028">
    <property type="protein sequence ID" value="MDB9485732.1"/>
    <property type="molecule type" value="Genomic_DNA"/>
</dbReference>
<accession>A0ABT5A1D6</accession>
<comment type="catalytic activity">
    <reaction evidence="10">
        <text>8-oxo-dGTP + H2O = 8-oxo-dGMP + diphosphate + H(+)</text>
        <dbReference type="Rhea" id="RHEA:31575"/>
        <dbReference type="ChEBI" id="CHEBI:15377"/>
        <dbReference type="ChEBI" id="CHEBI:15378"/>
        <dbReference type="ChEBI" id="CHEBI:33019"/>
        <dbReference type="ChEBI" id="CHEBI:63224"/>
        <dbReference type="ChEBI" id="CHEBI:77896"/>
        <dbReference type="EC" id="3.6.1.55"/>
    </reaction>
</comment>
<dbReference type="PROSITE" id="PS51462">
    <property type="entry name" value="NUDIX"/>
    <property type="match status" value="1"/>
</dbReference>
<dbReference type="Gene3D" id="3.90.79.10">
    <property type="entry name" value="Nucleoside Triphosphate Pyrophosphohydrolase"/>
    <property type="match status" value="1"/>
</dbReference>
<dbReference type="SUPFAM" id="SSF55811">
    <property type="entry name" value="Nudix"/>
    <property type="match status" value="1"/>
</dbReference>
<evidence type="ECO:0000256" key="2">
    <source>
        <dbReference type="ARBA" id="ARBA00005582"/>
    </source>
</evidence>
<evidence type="ECO:0000256" key="8">
    <source>
        <dbReference type="ARBA" id="ARBA00022842"/>
    </source>
</evidence>
<dbReference type="InterPro" id="IPR000086">
    <property type="entry name" value="NUDIX_hydrolase_dom"/>
</dbReference>
<keyword evidence="8" id="KW-0460">Magnesium</keyword>
<keyword evidence="5" id="KW-0479">Metal-binding</keyword>
<dbReference type="PROSITE" id="PS00893">
    <property type="entry name" value="NUDIX_BOX"/>
    <property type="match status" value="1"/>
</dbReference>
<evidence type="ECO:0000256" key="4">
    <source>
        <dbReference type="ARBA" id="ARBA00022705"/>
    </source>
</evidence>
<dbReference type="Pfam" id="PF00293">
    <property type="entry name" value="NUDIX"/>
    <property type="match status" value="1"/>
</dbReference>
<keyword evidence="9" id="KW-0234">DNA repair</keyword>